<comment type="caution">
    <text evidence="2">The sequence shown here is derived from an EMBL/GenBank/DDBJ whole genome shotgun (WGS) entry which is preliminary data.</text>
</comment>
<keyword evidence="1" id="KW-0732">Signal</keyword>
<keyword evidence="3" id="KW-1185">Reference proteome</keyword>
<proteinExistence type="predicted"/>
<dbReference type="Gene3D" id="2.50.20.10">
    <property type="entry name" value="Lipoprotein localisation LolA/LolB/LppX"/>
    <property type="match status" value="1"/>
</dbReference>
<dbReference type="EMBL" id="AQHW01000013">
    <property type="protein sequence ID" value="KKB57275.1"/>
    <property type="molecule type" value="Genomic_DNA"/>
</dbReference>
<accession>A0A0F5JI67</accession>
<evidence type="ECO:0000313" key="3">
    <source>
        <dbReference type="Proteomes" id="UP000033035"/>
    </source>
</evidence>
<dbReference type="AlphaFoldDB" id="A0A0F5JI67"/>
<protein>
    <recommendedName>
        <fullName evidence="4">Outer membrane lipoprotein carrier protein LolA</fullName>
    </recommendedName>
</protein>
<organism evidence="2 3">
    <name type="scientific">Parabacteroides gordonii MS-1 = DSM 23371</name>
    <dbReference type="NCBI Taxonomy" id="1203610"/>
    <lineage>
        <taxon>Bacteria</taxon>
        <taxon>Pseudomonadati</taxon>
        <taxon>Bacteroidota</taxon>
        <taxon>Bacteroidia</taxon>
        <taxon>Bacteroidales</taxon>
        <taxon>Tannerellaceae</taxon>
        <taxon>Parabacteroides</taxon>
    </lineage>
</organism>
<dbReference type="InterPro" id="IPR004564">
    <property type="entry name" value="OM_lipoprot_carrier_LolA-like"/>
</dbReference>
<dbReference type="Pfam" id="PF03548">
    <property type="entry name" value="LolA"/>
    <property type="match status" value="1"/>
</dbReference>
<dbReference type="InterPro" id="IPR029046">
    <property type="entry name" value="LolA/LolB/LppX"/>
</dbReference>
<gene>
    <name evidence="2" type="ORF">HMPREF1536_01996</name>
</gene>
<dbReference type="Proteomes" id="UP000033035">
    <property type="component" value="Unassembled WGS sequence"/>
</dbReference>
<name>A0A0F5JI67_9BACT</name>
<evidence type="ECO:0000313" key="2">
    <source>
        <dbReference type="EMBL" id="KKB57275.1"/>
    </source>
</evidence>
<evidence type="ECO:0000256" key="1">
    <source>
        <dbReference type="ARBA" id="ARBA00022729"/>
    </source>
</evidence>
<evidence type="ECO:0008006" key="4">
    <source>
        <dbReference type="Google" id="ProtNLM"/>
    </source>
</evidence>
<reference evidence="2 3" key="1">
    <citation type="submission" date="2013-04" db="EMBL/GenBank/DDBJ databases">
        <title>The Genome Sequence of Parabacteroides gordonii DSM 23371.</title>
        <authorList>
            <consortium name="The Broad Institute Genomics Platform"/>
            <person name="Earl A."/>
            <person name="Ward D."/>
            <person name="Feldgarden M."/>
            <person name="Gevers D."/>
            <person name="Martens E."/>
            <person name="Sakamoto M."/>
            <person name="Benno Y."/>
            <person name="Suzuki N."/>
            <person name="Matsunaga N."/>
            <person name="Koshihara K."/>
            <person name="Seki M."/>
            <person name="Komiya H."/>
            <person name="Walker B."/>
            <person name="Young S."/>
            <person name="Zeng Q."/>
            <person name="Gargeya S."/>
            <person name="Fitzgerald M."/>
            <person name="Haas B."/>
            <person name="Abouelleil A."/>
            <person name="Allen A.W."/>
            <person name="Alvarado L."/>
            <person name="Arachchi H.M."/>
            <person name="Berlin A.M."/>
            <person name="Chapman S.B."/>
            <person name="Gainer-Dewar J."/>
            <person name="Goldberg J."/>
            <person name="Griggs A."/>
            <person name="Gujja S."/>
            <person name="Hansen M."/>
            <person name="Howarth C."/>
            <person name="Imamovic A."/>
            <person name="Ireland A."/>
            <person name="Larimer J."/>
            <person name="McCowan C."/>
            <person name="Murphy C."/>
            <person name="Pearson M."/>
            <person name="Poon T.W."/>
            <person name="Priest M."/>
            <person name="Roberts A."/>
            <person name="Saif S."/>
            <person name="Shea T."/>
            <person name="Sisk P."/>
            <person name="Sykes S."/>
            <person name="Wortman J."/>
            <person name="Nusbaum C."/>
            <person name="Birren B."/>
        </authorList>
    </citation>
    <scope>NUCLEOTIDE SEQUENCE [LARGE SCALE GENOMIC DNA]</scope>
    <source>
        <strain evidence="2 3">MS-1</strain>
    </source>
</reference>
<sequence>MIYLIRMEKKMNKYIYTFLLVVFCLPLAAQKDLTPLASVTAFQERLKKEAASLSSIESDFTQEKFLDVFNEKIVSKGRFYYKQENMIRMDYTSPIDYQIIINGQKLKIVSEGKSNVVNLGSNQMMNEMKGMLAACMIGDLTVMSSAYRLEYYESPSLYVVKIRPVSKSVQAYISEIIISIDKKDMSVQTLRLSENAKDYTEYHFTNRKYNTLTSDEKFVIR</sequence>
<dbReference type="STRING" id="1203610.HMPREF1536_01996"/>
<dbReference type="PANTHER" id="PTHR35869:SF1">
    <property type="entry name" value="OUTER-MEMBRANE LIPOPROTEIN CARRIER PROTEIN"/>
    <property type="match status" value="1"/>
</dbReference>
<dbReference type="SUPFAM" id="SSF89392">
    <property type="entry name" value="Prokaryotic lipoproteins and lipoprotein localization factors"/>
    <property type="match status" value="1"/>
</dbReference>
<dbReference type="PATRIC" id="fig|1203610.3.peg.2046"/>
<dbReference type="HOGENOM" id="CLU_091014_2_0_10"/>
<dbReference type="CDD" id="cd16325">
    <property type="entry name" value="LolA"/>
    <property type="match status" value="1"/>
</dbReference>
<dbReference type="PANTHER" id="PTHR35869">
    <property type="entry name" value="OUTER-MEMBRANE LIPOPROTEIN CARRIER PROTEIN"/>
    <property type="match status" value="1"/>
</dbReference>